<evidence type="ECO:0000313" key="2">
    <source>
        <dbReference type="EMBL" id="KXK27233.1"/>
    </source>
</evidence>
<sequence length="516" mass="58159">MSNSGEHIRYRHESVRQEESSDTEGRFTAVAEQLLELEPAGHLKTPDVINPPFRRQAWIKVDTMPQAVLFADTHLMPAISSQDPRSRMSSTKRYAFNFSAVPGVASLTRWNDLATRVGLHLARKQMEEALTTADIMGSLGDNFDAYGVEGFLETMAYTEDYVTRRFANADRDDRPGYFSIVAGNHDMATRVNCPEAVAGYMGLRKQQLAKTTFDAMVALAEKGYSMHTLHTMWKEAAEGDRTEPYKLLPAERWFLQRLYTGPEIGAFEKRNNDGSATVVAFLNSEFGREGCTLQDLCETVEMDLGREADDETGRKMIETYASDIGRQRAVIDGLMETLVSHADSRAVVYTHNPVMMQQELIRELIAHDGERFATFEEAREFVTKRILTIGGHYHLKEHLPSDAEGIYMVNGFSRQVVSMIAEGPRRSWYGTRFRLRAYSDPDDYAEFLFGALDDPQTARITGAEITGKLDAVRRDLKSRLLGKAARAVARMWQAADYQQREGQSELELDPQSSGLD</sequence>
<evidence type="ECO:0000313" key="3">
    <source>
        <dbReference type="Proteomes" id="UP000070457"/>
    </source>
</evidence>
<evidence type="ECO:0008006" key="4">
    <source>
        <dbReference type="Google" id="ProtNLM"/>
    </source>
</evidence>
<protein>
    <recommendedName>
        <fullName evidence="4">Calcineurin-like phosphoesterase domain-containing protein</fullName>
    </recommendedName>
</protein>
<feature type="region of interest" description="Disordered" evidence="1">
    <location>
        <begin position="1"/>
        <end position="24"/>
    </location>
</feature>
<gene>
    <name evidence="2" type="ORF">TR69_WS6001000101</name>
</gene>
<organism evidence="2 3">
    <name type="scientific">candidate division WS6 bacterium OLB20</name>
    <dbReference type="NCBI Taxonomy" id="1617426"/>
    <lineage>
        <taxon>Bacteria</taxon>
        <taxon>Candidatus Dojkabacteria</taxon>
    </lineage>
</organism>
<proteinExistence type="predicted"/>
<reference evidence="2 3" key="1">
    <citation type="submission" date="2015-02" db="EMBL/GenBank/DDBJ databases">
        <title>Improved understanding of the partial-nitritation anammox process through 23 genomes representing the majority of the microbial community.</title>
        <authorList>
            <person name="Speth D.R."/>
            <person name="In T Zandt M."/>
            <person name="Guerrero Cruz S."/>
            <person name="Jetten M.S."/>
            <person name="Dutilh B.E."/>
        </authorList>
    </citation>
    <scope>NUCLEOTIDE SEQUENCE [LARGE SCALE GENOMIC DNA]</scope>
    <source>
        <strain evidence="2">OLB20</strain>
    </source>
</reference>
<evidence type="ECO:0000256" key="1">
    <source>
        <dbReference type="SAM" id="MobiDB-lite"/>
    </source>
</evidence>
<dbReference type="Proteomes" id="UP000070457">
    <property type="component" value="Unassembled WGS sequence"/>
</dbReference>
<dbReference type="STRING" id="1617426.TR69_WS6001000101"/>
<dbReference type="EMBL" id="JYNZ01000002">
    <property type="protein sequence ID" value="KXK27233.1"/>
    <property type="molecule type" value="Genomic_DNA"/>
</dbReference>
<accession>A0A136M019</accession>
<name>A0A136M019_9BACT</name>
<dbReference type="AlphaFoldDB" id="A0A136M019"/>
<dbReference type="SUPFAM" id="SSF56300">
    <property type="entry name" value="Metallo-dependent phosphatases"/>
    <property type="match status" value="1"/>
</dbReference>
<comment type="caution">
    <text evidence="2">The sequence shown here is derived from an EMBL/GenBank/DDBJ whole genome shotgun (WGS) entry which is preliminary data.</text>
</comment>
<dbReference type="InterPro" id="IPR029052">
    <property type="entry name" value="Metallo-depent_PP-like"/>
</dbReference>